<feature type="compositionally biased region" description="Basic and acidic residues" evidence="4">
    <location>
        <begin position="7"/>
        <end position="22"/>
    </location>
</feature>
<name>A0A5C1A7G8_9GAMM</name>
<reference evidence="6 7" key="1">
    <citation type="submission" date="2019-08" db="EMBL/GenBank/DDBJ databases">
        <title>Complete genome sequence of Kushneria sp. YCWA18, a halophilic phosphate-solubilizing bacterium isolated from Daqiao saltern in China.</title>
        <authorList>
            <person name="Du G.-X."/>
            <person name="Qu L.-Y."/>
        </authorList>
    </citation>
    <scope>NUCLEOTIDE SEQUENCE [LARGE SCALE GENOMIC DNA]</scope>
    <source>
        <strain evidence="6 7">YCWA18</strain>
    </source>
</reference>
<dbReference type="GO" id="GO:0005829">
    <property type="term" value="C:cytosol"/>
    <property type="evidence" value="ECO:0007669"/>
    <property type="project" value="TreeGrafter"/>
</dbReference>
<keyword evidence="1" id="KW-0963">Cytoplasm</keyword>
<keyword evidence="3" id="KW-0143">Chaperone</keyword>
<dbReference type="Proteomes" id="UP000322553">
    <property type="component" value="Chromosome"/>
</dbReference>
<dbReference type="InterPro" id="IPR016103">
    <property type="entry name" value="ProQ/FinO"/>
</dbReference>
<dbReference type="Gene3D" id="1.10.1710.10">
    <property type="entry name" value="ProQ/FinO domain"/>
    <property type="match status" value="1"/>
</dbReference>
<evidence type="ECO:0000313" key="6">
    <source>
        <dbReference type="EMBL" id="QEL12845.1"/>
    </source>
</evidence>
<evidence type="ECO:0000256" key="2">
    <source>
        <dbReference type="ARBA" id="ARBA00022884"/>
    </source>
</evidence>
<dbReference type="Pfam" id="PF04352">
    <property type="entry name" value="ProQ"/>
    <property type="match status" value="1"/>
</dbReference>
<evidence type="ECO:0000313" key="7">
    <source>
        <dbReference type="Proteomes" id="UP000322553"/>
    </source>
</evidence>
<dbReference type="InterPro" id="IPR036442">
    <property type="entry name" value="ProQ/FinO_sf"/>
</dbReference>
<gene>
    <name evidence="6" type="ORF">FY550_11775</name>
</gene>
<feature type="region of interest" description="Disordered" evidence="4">
    <location>
        <begin position="1"/>
        <end position="40"/>
    </location>
</feature>
<dbReference type="PANTHER" id="PTHR38106:SF1">
    <property type="entry name" value="RNA CHAPERONE PROQ"/>
    <property type="match status" value="1"/>
</dbReference>
<feature type="compositionally biased region" description="Low complexity" evidence="4">
    <location>
        <begin position="23"/>
        <end position="37"/>
    </location>
</feature>
<dbReference type="GO" id="GO:0034057">
    <property type="term" value="F:RNA strand-exchange activity"/>
    <property type="evidence" value="ECO:0007669"/>
    <property type="project" value="InterPro"/>
</dbReference>
<dbReference type="GO" id="GO:0010608">
    <property type="term" value="P:post-transcriptional regulation of gene expression"/>
    <property type="evidence" value="ECO:0007669"/>
    <property type="project" value="InterPro"/>
</dbReference>
<organism evidence="6 7">
    <name type="scientific">Kushneria phosphatilytica</name>
    <dbReference type="NCBI Taxonomy" id="657387"/>
    <lineage>
        <taxon>Bacteria</taxon>
        <taxon>Pseudomonadati</taxon>
        <taxon>Pseudomonadota</taxon>
        <taxon>Gammaproteobacteria</taxon>
        <taxon>Oceanospirillales</taxon>
        <taxon>Halomonadaceae</taxon>
        <taxon>Kushneria</taxon>
    </lineage>
</organism>
<protein>
    <submittedName>
        <fullName evidence="6">DNA competence protein</fullName>
    </submittedName>
</protein>
<dbReference type="SUPFAM" id="SSF48657">
    <property type="entry name" value="FinO-like"/>
    <property type="match status" value="1"/>
</dbReference>
<evidence type="ECO:0000256" key="4">
    <source>
        <dbReference type="SAM" id="MobiDB-lite"/>
    </source>
</evidence>
<feature type="compositionally biased region" description="Low complexity" evidence="4">
    <location>
        <begin position="125"/>
        <end position="146"/>
    </location>
</feature>
<keyword evidence="7" id="KW-1185">Reference proteome</keyword>
<dbReference type="InterPro" id="IPR023529">
    <property type="entry name" value="ProQ"/>
</dbReference>
<dbReference type="KEGG" id="kuy:FY550_11775"/>
<dbReference type="OrthoDB" id="8421419at2"/>
<dbReference type="SMART" id="SM00945">
    <property type="entry name" value="ProQ"/>
    <property type="match status" value="1"/>
</dbReference>
<keyword evidence="2" id="KW-0694">RNA-binding</keyword>
<feature type="region of interest" description="Disordered" evidence="4">
    <location>
        <begin position="125"/>
        <end position="162"/>
    </location>
</feature>
<dbReference type="AlphaFoldDB" id="A0A5C1A7G8"/>
<dbReference type="EMBL" id="CP043420">
    <property type="protein sequence ID" value="QEL12845.1"/>
    <property type="molecule type" value="Genomic_DNA"/>
</dbReference>
<sequence>MPPADAEVSHEHESQDVSEHAASDSISATADTALTSTPPSPQALLKQWYQRYPQTFFRGHTRPLRIGIHHDLTAREPWPEKLVRRALAGYVNLPRYLKSVRTGNARVDLEGNDAGVVNEQDAAHAAEQLEALQQKQRSREQQAQSKRMAKKLSALASRHGHQ</sequence>
<proteinExistence type="predicted"/>
<dbReference type="PANTHER" id="PTHR38106">
    <property type="entry name" value="RNA CHAPERONE PROQ"/>
    <property type="match status" value="1"/>
</dbReference>
<feature type="domain" description="ProQ/FinO" evidence="5">
    <location>
        <begin position="36"/>
        <end position="145"/>
    </location>
</feature>
<dbReference type="GO" id="GO:0033592">
    <property type="term" value="F:RNA strand annealing activity"/>
    <property type="evidence" value="ECO:0007669"/>
    <property type="project" value="InterPro"/>
</dbReference>
<accession>A0A5C1A7G8</accession>
<evidence type="ECO:0000259" key="5">
    <source>
        <dbReference type="SMART" id="SM00945"/>
    </source>
</evidence>
<evidence type="ECO:0000256" key="3">
    <source>
        <dbReference type="ARBA" id="ARBA00023186"/>
    </source>
</evidence>
<evidence type="ECO:0000256" key="1">
    <source>
        <dbReference type="ARBA" id="ARBA00022490"/>
    </source>
</evidence>